<comment type="subcellular location">
    <subcellularLocation>
        <location evidence="1">Cell membrane</location>
        <topology evidence="1">Multi-pass membrane protein</topology>
    </subcellularLocation>
</comment>
<dbReference type="RefSeq" id="WP_003473775.1">
    <property type="nucleotide sequence ID" value="NZ_APML01000076.1"/>
</dbReference>
<comment type="caution">
    <text evidence="7">The sequence shown here is derived from an EMBL/GenBank/DDBJ whole genome shotgun (WGS) entry which is preliminary data.</text>
</comment>
<dbReference type="EMBL" id="APML01000076">
    <property type="protein sequence ID" value="ENH95765.1"/>
    <property type="molecule type" value="Genomic_DNA"/>
</dbReference>
<proteinExistence type="predicted"/>
<feature type="transmembrane region" description="Helical" evidence="6">
    <location>
        <begin position="204"/>
        <end position="227"/>
    </location>
</feature>
<dbReference type="InterPro" id="IPR007300">
    <property type="entry name" value="CidB/LrgB"/>
</dbReference>
<evidence type="ECO:0000256" key="4">
    <source>
        <dbReference type="ARBA" id="ARBA00022989"/>
    </source>
</evidence>
<dbReference type="OrthoDB" id="9811701at2"/>
<keyword evidence="3 6" id="KW-0812">Transmembrane</keyword>
<reference evidence="7 8" key="1">
    <citation type="submission" date="2013-03" db="EMBL/GenBank/DDBJ databases">
        <title>Draft genome sequence of Gracibacillus halophilus YIM-C55.5, a moderately halophilic and thermophilic organism from the Xiaochaidamu salt lake.</title>
        <authorList>
            <person name="Sugumar T."/>
            <person name="Polireddy D.R."/>
            <person name="Antony A."/>
            <person name="Madhava Y.R."/>
            <person name="Sivakumar N."/>
        </authorList>
    </citation>
    <scope>NUCLEOTIDE SEQUENCE [LARGE SCALE GENOMIC DNA]</scope>
    <source>
        <strain evidence="7 8">YIM-C55.5</strain>
    </source>
</reference>
<gene>
    <name evidence="7" type="ORF">J416_14417</name>
</gene>
<feature type="transmembrane region" description="Helical" evidence="6">
    <location>
        <begin position="63"/>
        <end position="80"/>
    </location>
</feature>
<protein>
    <submittedName>
        <fullName evidence="7">LrgB family protein</fullName>
    </submittedName>
</protein>
<evidence type="ECO:0000256" key="2">
    <source>
        <dbReference type="ARBA" id="ARBA00022475"/>
    </source>
</evidence>
<feature type="transmembrane region" description="Helical" evidence="6">
    <location>
        <begin position="37"/>
        <end position="57"/>
    </location>
</feature>
<dbReference type="PANTHER" id="PTHR30249:SF17">
    <property type="entry name" value="HOLIN-LIKE PROTEIN CIDB"/>
    <property type="match status" value="1"/>
</dbReference>
<evidence type="ECO:0000256" key="5">
    <source>
        <dbReference type="ARBA" id="ARBA00023136"/>
    </source>
</evidence>
<sequence>MTKLFIAMIFISITVGLFYGSKIVYRRFPSPMTLPIFLTSFTLILLLLSFDISYQTYMIGGKWIDQLLGPVVVALALPLYRQIHVIKKDWKPISIGIFIGGTIGILTGCLLTQFAGFSEEIIRSIAAKSVTTPVAISITESSGGNVSLAAVFVMIAGVSGAMFGPTIVRMSRLKHPIAKGLGLGAASHAIGTAKALELGEQEGAVSALSMTISAVIVSFFVPLYIYVFL</sequence>
<keyword evidence="8" id="KW-1185">Reference proteome</keyword>
<dbReference type="Proteomes" id="UP000012283">
    <property type="component" value="Unassembled WGS sequence"/>
</dbReference>
<organism evidence="7 8">
    <name type="scientific">Gracilibacillus halophilus YIM-C55.5</name>
    <dbReference type="NCBI Taxonomy" id="1308866"/>
    <lineage>
        <taxon>Bacteria</taxon>
        <taxon>Bacillati</taxon>
        <taxon>Bacillota</taxon>
        <taxon>Bacilli</taxon>
        <taxon>Bacillales</taxon>
        <taxon>Bacillaceae</taxon>
        <taxon>Gracilibacillus</taxon>
    </lineage>
</organism>
<dbReference type="AlphaFoldDB" id="N4WML7"/>
<dbReference type="GO" id="GO:0005886">
    <property type="term" value="C:plasma membrane"/>
    <property type="evidence" value="ECO:0007669"/>
    <property type="project" value="UniProtKB-SubCell"/>
</dbReference>
<keyword evidence="4 6" id="KW-1133">Transmembrane helix</keyword>
<evidence type="ECO:0000256" key="3">
    <source>
        <dbReference type="ARBA" id="ARBA00022692"/>
    </source>
</evidence>
<evidence type="ECO:0000313" key="8">
    <source>
        <dbReference type="Proteomes" id="UP000012283"/>
    </source>
</evidence>
<dbReference type="PATRIC" id="fig|1308866.3.peg.2904"/>
<evidence type="ECO:0000256" key="6">
    <source>
        <dbReference type="SAM" id="Phobius"/>
    </source>
</evidence>
<accession>N4WML7</accession>
<keyword evidence="2" id="KW-1003">Cell membrane</keyword>
<keyword evidence="5 6" id="KW-0472">Membrane</keyword>
<evidence type="ECO:0000313" key="7">
    <source>
        <dbReference type="EMBL" id="ENH95765.1"/>
    </source>
</evidence>
<feature type="transmembrane region" description="Helical" evidence="6">
    <location>
        <begin position="146"/>
        <end position="168"/>
    </location>
</feature>
<dbReference type="eggNOG" id="COG1346">
    <property type="taxonomic scope" value="Bacteria"/>
</dbReference>
<feature type="transmembrane region" description="Helical" evidence="6">
    <location>
        <begin position="6"/>
        <end position="25"/>
    </location>
</feature>
<dbReference type="STRING" id="1308866.J416_14417"/>
<name>N4WML7_9BACI</name>
<dbReference type="PANTHER" id="PTHR30249">
    <property type="entry name" value="PUTATIVE SEROTONIN TRANSPORTER"/>
    <property type="match status" value="1"/>
</dbReference>
<dbReference type="Pfam" id="PF04172">
    <property type="entry name" value="LrgB"/>
    <property type="match status" value="1"/>
</dbReference>
<evidence type="ECO:0000256" key="1">
    <source>
        <dbReference type="ARBA" id="ARBA00004651"/>
    </source>
</evidence>
<feature type="transmembrane region" description="Helical" evidence="6">
    <location>
        <begin position="92"/>
        <end position="115"/>
    </location>
</feature>